<reference evidence="2 3" key="1">
    <citation type="submission" date="2018-05" db="EMBL/GenBank/DDBJ databases">
        <title>Spiribacter halobius sp. nov., a moderately halophilic bacterium isolated from marine solar saltern.</title>
        <authorList>
            <person name="Zheng W.-S."/>
            <person name="Lu D.-C."/>
            <person name="Du Z.-J."/>
        </authorList>
    </citation>
    <scope>NUCLEOTIDE SEQUENCE [LARGE SCALE GENOMIC DNA]</scope>
    <source>
        <strain evidence="2 3">E85</strain>
    </source>
</reference>
<dbReference type="Gene3D" id="3.30.460.10">
    <property type="entry name" value="Beta Polymerase, domain 2"/>
    <property type="match status" value="1"/>
</dbReference>
<dbReference type="EMBL" id="QFFI01000034">
    <property type="protein sequence ID" value="PWG61451.1"/>
    <property type="molecule type" value="Genomic_DNA"/>
</dbReference>
<organism evidence="2 3">
    <name type="scientific">Sediminicurvatus halobius</name>
    <dbReference type="NCBI Taxonomy" id="2182432"/>
    <lineage>
        <taxon>Bacteria</taxon>
        <taxon>Pseudomonadati</taxon>
        <taxon>Pseudomonadota</taxon>
        <taxon>Gammaproteobacteria</taxon>
        <taxon>Chromatiales</taxon>
        <taxon>Ectothiorhodospiraceae</taxon>
        <taxon>Sediminicurvatus</taxon>
    </lineage>
</organism>
<dbReference type="CDD" id="cd05403">
    <property type="entry name" value="NT_KNTase_like"/>
    <property type="match status" value="1"/>
</dbReference>
<evidence type="ECO:0000259" key="1">
    <source>
        <dbReference type="Pfam" id="PF18765"/>
    </source>
</evidence>
<dbReference type="Pfam" id="PF18765">
    <property type="entry name" value="Polbeta"/>
    <property type="match status" value="1"/>
</dbReference>
<name>A0A2U2MX64_9GAMM</name>
<accession>A0A2U2MX64</accession>
<dbReference type="AlphaFoldDB" id="A0A2U2MX64"/>
<sequence length="120" mass="13854">MHEMDALCYHQGNSGQQDPLLYMRLSQPEQDAIIDLARKHFGDSAEVWLFGSRVDNERRGGDIDLYVETDRDDILRARAAFKAALARKLGEQQIDLIVRPRQRPPTAFERHVCHQGIRLQ</sequence>
<gene>
    <name evidence="2" type="ORF">DEM34_16260</name>
</gene>
<evidence type="ECO:0000313" key="2">
    <source>
        <dbReference type="EMBL" id="PWG61451.1"/>
    </source>
</evidence>
<protein>
    <recommendedName>
        <fullName evidence="1">Polymerase beta nucleotidyltransferase domain-containing protein</fullName>
    </recommendedName>
</protein>
<proteinExistence type="predicted"/>
<dbReference type="InterPro" id="IPR043519">
    <property type="entry name" value="NT_sf"/>
</dbReference>
<dbReference type="SUPFAM" id="SSF81301">
    <property type="entry name" value="Nucleotidyltransferase"/>
    <property type="match status" value="1"/>
</dbReference>
<dbReference type="InterPro" id="IPR041633">
    <property type="entry name" value="Polbeta"/>
</dbReference>
<comment type="caution">
    <text evidence="2">The sequence shown here is derived from an EMBL/GenBank/DDBJ whole genome shotgun (WGS) entry which is preliminary data.</text>
</comment>
<keyword evidence="3" id="KW-1185">Reference proteome</keyword>
<feature type="domain" description="Polymerase beta nucleotidyltransferase" evidence="1">
    <location>
        <begin position="35"/>
        <end position="119"/>
    </location>
</feature>
<dbReference type="Proteomes" id="UP000245474">
    <property type="component" value="Unassembled WGS sequence"/>
</dbReference>
<evidence type="ECO:0000313" key="3">
    <source>
        <dbReference type="Proteomes" id="UP000245474"/>
    </source>
</evidence>